<dbReference type="Pfam" id="PF00079">
    <property type="entry name" value="Serpin"/>
    <property type="match status" value="1"/>
</dbReference>
<evidence type="ECO:0000259" key="2">
    <source>
        <dbReference type="SMART" id="SM00093"/>
    </source>
</evidence>
<evidence type="ECO:0000313" key="3">
    <source>
        <dbReference type="EMBL" id="ASJ03408.1"/>
    </source>
</evidence>
<dbReference type="InterPro" id="IPR036186">
    <property type="entry name" value="Serpin_sf"/>
</dbReference>
<dbReference type="CDD" id="cd19590">
    <property type="entry name" value="serpin_thermopin-like"/>
    <property type="match status" value="1"/>
</dbReference>
<dbReference type="PROSITE" id="PS00284">
    <property type="entry name" value="SERPIN"/>
    <property type="match status" value="1"/>
</dbReference>
<dbReference type="Gene3D" id="2.30.39.10">
    <property type="entry name" value="Alpha-1-antitrypsin, domain 1"/>
    <property type="match status" value="1"/>
</dbReference>
<dbReference type="GO" id="GO:0005615">
    <property type="term" value="C:extracellular space"/>
    <property type="evidence" value="ECO:0007669"/>
    <property type="project" value="InterPro"/>
</dbReference>
<dbReference type="SMART" id="SM00093">
    <property type="entry name" value="SERPIN"/>
    <property type="match status" value="1"/>
</dbReference>
<dbReference type="KEGG" id="tprf:A3L09_09125"/>
<evidence type="ECO:0000313" key="4">
    <source>
        <dbReference type="Proteomes" id="UP000250179"/>
    </source>
</evidence>
<gene>
    <name evidence="3" type="ORF">A3L09_09125</name>
</gene>
<dbReference type="GO" id="GO:0004867">
    <property type="term" value="F:serine-type endopeptidase inhibitor activity"/>
    <property type="evidence" value="ECO:0007669"/>
    <property type="project" value="InterPro"/>
</dbReference>
<dbReference type="EMBL" id="CP014862">
    <property type="protein sequence ID" value="ASJ03408.1"/>
    <property type="molecule type" value="Genomic_DNA"/>
</dbReference>
<reference evidence="3 4" key="1">
    <citation type="submission" date="2016-03" db="EMBL/GenBank/DDBJ databases">
        <title>Complete genome sequence of Thermococcus profundus strain DT5432.</title>
        <authorList>
            <person name="Oger P.M."/>
        </authorList>
    </citation>
    <scope>NUCLEOTIDE SEQUENCE [LARGE SCALE GENOMIC DNA]</scope>
    <source>
        <strain evidence="3 4">DT 5432</strain>
    </source>
</reference>
<dbReference type="InterPro" id="IPR023796">
    <property type="entry name" value="Serpin_dom"/>
</dbReference>
<organism evidence="3 4">
    <name type="scientific">Thermococcus profundus</name>
    <dbReference type="NCBI Taxonomy" id="49899"/>
    <lineage>
        <taxon>Archaea</taxon>
        <taxon>Methanobacteriati</taxon>
        <taxon>Methanobacteriota</taxon>
        <taxon>Thermococci</taxon>
        <taxon>Thermococcales</taxon>
        <taxon>Thermococcaceae</taxon>
        <taxon>Thermococcus</taxon>
    </lineage>
</organism>
<dbReference type="Gene3D" id="3.30.497.10">
    <property type="entry name" value="Antithrombin, subunit I, domain 2"/>
    <property type="match status" value="1"/>
</dbReference>
<comment type="similarity">
    <text evidence="1">Belongs to the serpin family.</text>
</comment>
<dbReference type="AlphaFoldDB" id="A0A2Z2MNC2"/>
<dbReference type="FunFam" id="3.30.497.10:FF:000001">
    <property type="entry name" value="Serine protease inhibitor"/>
    <property type="match status" value="1"/>
</dbReference>
<keyword evidence="4" id="KW-1185">Reference proteome</keyword>
<dbReference type="InterPro" id="IPR023795">
    <property type="entry name" value="Serpin_CS"/>
</dbReference>
<dbReference type="SUPFAM" id="SSF56574">
    <property type="entry name" value="Serpins"/>
    <property type="match status" value="1"/>
</dbReference>
<accession>A0A2Z2MNC2</accession>
<sequence>MFLWLLDPNGPVNRSATFRLINAKTGKTLTAKNITLFKNGDSKEVFVKITVPQHGYYTIEATVGNLTLSAKTSIPPTSINSSINAFALDLYRELAKKDGNVFFSPFSVETALAMLYEGARGRTAEEIANVLHLPEDRKERLNSFSFLMHSLNSNDTPYILSAANALWVQEGYPIKKDYVETIGTYYLGELHILNFMGNPKEAGERINRWAEEKTNGRIKNLVEGLSPNTRLVLTNAVYFKANWSHRFDPAKTYNDTFFLSEMRGIVVSFMEQVGIFNYDEGDSFQALEMPYEGDRLSMVLILPKKINGLEELEANLTPQFLEGVIKSLNPEKVEVTVPKFRFGASYKLRDVLMEMGMKSAFTNADFSGISDEPLAVSQAVHKSFISVAENGTEAAAATAVTLTLAAPVESEKPKVFDANHPFIFLIYDRETETVLFMGRLVNPKG</sequence>
<dbReference type="InterPro" id="IPR042185">
    <property type="entry name" value="Serpin_sf_2"/>
</dbReference>
<protein>
    <recommendedName>
        <fullName evidence="2">Serpin domain-containing protein</fullName>
    </recommendedName>
</protein>
<dbReference type="PANTHER" id="PTHR11461">
    <property type="entry name" value="SERINE PROTEASE INHIBITOR, SERPIN"/>
    <property type="match status" value="1"/>
</dbReference>
<dbReference type="PANTHER" id="PTHR11461:SF211">
    <property type="entry name" value="GH10112P-RELATED"/>
    <property type="match status" value="1"/>
</dbReference>
<proteinExistence type="inferred from homology"/>
<dbReference type="Proteomes" id="UP000250179">
    <property type="component" value="Chromosome"/>
</dbReference>
<feature type="domain" description="Serpin" evidence="2">
    <location>
        <begin position="88"/>
        <end position="443"/>
    </location>
</feature>
<evidence type="ECO:0000256" key="1">
    <source>
        <dbReference type="RuleBase" id="RU000411"/>
    </source>
</evidence>
<dbReference type="InterPro" id="IPR042178">
    <property type="entry name" value="Serpin_sf_1"/>
</dbReference>
<name>A0A2Z2MNC2_THEPR</name>
<dbReference type="InterPro" id="IPR000215">
    <property type="entry name" value="Serpin_fam"/>
</dbReference>